<evidence type="ECO:0000259" key="2">
    <source>
        <dbReference type="Pfam" id="PF22725"/>
    </source>
</evidence>
<dbReference type="Proteomes" id="UP000019486">
    <property type="component" value="Unassembled WGS sequence"/>
</dbReference>
<dbReference type="Pfam" id="PF01408">
    <property type="entry name" value="GFO_IDH_MocA"/>
    <property type="match status" value="1"/>
</dbReference>
<dbReference type="STRING" id="1385369.N825_00995"/>
<dbReference type="InterPro" id="IPR051450">
    <property type="entry name" value="Gfo/Idh/MocA_Oxidoreductases"/>
</dbReference>
<dbReference type="EMBL" id="AVFL01000001">
    <property type="protein sequence ID" value="EWY42508.1"/>
    <property type="molecule type" value="Genomic_DNA"/>
</dbReference>
<dbReference type="InterPro" id="IPR055170">
    <property type="entry name" value="GFO_IDH_MocA-like_dom"/>
</dbReference>
<name>W9HF27_9PROT</name>
<dbReference type="SUPFAM" id="SSF51735">
    <property type="entry name" value="NAD(P)-binding Rossmann-fold domains"/>
    <property type="match status" value="1"/>
</dbReference>
<dbReference type="Gene3D" id="3.30.360.10">
    <property type="entry name" value="Dihydrodipicolinate Reductase, domain 2"/>
    <property type="match status" value="1"/>
</dbReference>
<feature type="domain" description="Gfo/Idh/MocA-like oxidoreductase N-terminal" evidence="1">
    <location>
        <begin position="1"/>
        <end position="89"/>
    </location>
</feature>
<sequence>MRFLIVGLGSMGKRRIRCLKSLGFETIVGYDPRADRRTEAAERYGVEKIADWAAAAALPVDAWIISTPPDTHVDYALRATERGIAFFTEANVTDPRSGELIRRVAEAGTVGAPSCTMRYFKGPLRIKELVAAGVIGRPLIFTYQCGQYLPDWHPWESYKDFYVSKRETGACREIVPFELAWLTDVFGEVETLSCLKDKVGDIDCDIDDVYQMLLRFRTRVVGHLLVDVIARPAVRCFRLNGTEGTIEWDHTLNRLRVFRASENAWTDEALTDATVERGYIHAEEPYVAEMADFVAAVRRERPWPFPLTDDERVLDLLVRAEASSLDGRHV</sequence>
<keyword evidence="4" id="KW-1185">Reference proteome</keyword>
<evidence type="ECO:0000313" key="3">
    <source>
        <dbReference type="EMBL" id="EWY42508.1"/>
    </source>
</evidence>
<dbReference type="GO" id="GO:0000166">
    <property type="term" value="F:nucleotide binding"/>
    <property type="evidence" value="ECO:0007669"/>
    <property type="project" value="InterPro"/>
</dbReference>
<dbReference type="PANTHER" id="PTHR43377">
    <property type="entry name" value="BILIVERDIN REDUCTASE A"/>
    <property type="match status" value="1"/>
</dbReference>
<gene>
    <name evidence="3" type="ORF">N825_00995</name>
</gene>
<dbReference type="AlphaFoldDB" id="W9HF27"/>
<dbReference type="InterPro" id="IPR036291">
    <property type="entry name" value="NAD(P)-bd_dom_sf"/>
</dbReference>
<dbReference type="PATRIC" id="fig|1385369.3.peg.190"/>
<dbReference type="PANTHER" id="PTHR43377:SF1">
    <property type="entry name" value="BILIVERDIN REDUCTASE A"/>
    <property type="match status" value="1"/>
</dbReference>
<feature type="domain" description="GFO/IDH/MocA-like oxidoreductase" evidence="2">
    <location>
        <begin position="125"/>
        <end position="247"/>
    </location>
</feature>
<dbReference type="InterPro" id="IPR000683">
    <property type="entry name" value="Gfo/Idh/MocA-like_OxRdtase_N"/>
</dbReference>
<dbReference type="SUPFAM" id="SSF55347">
    <property type="entry name" value="Glyceraldehyde-3-phosphate dehydrogenase-like, C-terminal domain"/>
    <property type="match status" value="1"/>
</dbReference>
<dbReference type="RefSeq" id="WP_037445962.1">
    <property type="nucleotide sequence ID" value="NZ_AVFL01000001.1"/>
</dbReference>
<dbReference type="OrthoDB" id="9792935at2"/>
<evidence type="ECO:0000313" key="4">
    <source>
        <dbReference type="Proteomes" id="UP000019486"/>
    </source>
</evidence>
<comment type="caution">
    <text evidence="3">The sequence shown here is derived from an EMBL/GenBank/DDBJ whole genome shotgun (WGS) entry which is preliminary data.</text>
</comment>
<dbReference type="Gene3D" id="3.40.50.720">
    <property type="entry name" value="NAD(P)-binding Rossmann-like Domain"/>
    <property type="match status" value="1"/>
</dbReference>
<reference evidence="3 4" key="1">
    <citation type="submission" date="2013-08" db="EMBL/GenBank/DDBJ databases">
        <title>The genome sequence of Skermanella stibiiresistens.</title>
        <authorList>
            <person name="Zhu W."/>
            <person name="Wang G."/>
        </authorList>
    </citation>
    <scope>NUCLEOTIDE SEQUENCE [LARGE SCALE GENOMIC DNA]</scope>
    <source>
        <strain evidence="3 4">SB22</strain>
    </source>
</reference>
<protein>
    <submittedName>
        <fullName evidence="3">Oxidoreductase</fullName>
    </submittedName>
</protein>
<organism evidence="3 4">
    <name type="scientific">Skermanella stibiiresistens SB22</name>
    <dbReference type="NCBI Taxonomy" id="1385369"/>
    <lineage>
        <taxon>Bacteria</taxon>
        <taxon>Pseudomonadati</taxon>
        <taxon>Pseudomonadota</taxon>
        <taxon>Alphaproteobacteria</taxon>
        <taxon>Rhodospirillales</taxon>
        <taxon>Azospirillaceae</taxon>
        <taxon>Skermanella</taxon>
    </lineage>
</organism>
<accession>W9HF27</accession>
<evidence type="ECO:0000259" key="1">
    <source>
        <dbReference type="Pfam" id="PF01408"/>
    </source>
</evidence>
<proteinExistence type="predicted"/>
<dbReference type="Pfam" id="PF22725">
    <property type="entry name" value="GFO_IDH_MocA_C3"/>
    <property type="match status" value="1"/>
</dbReference>